<dbReference type="GO" id="GO:0000774">
    <property type="term" value="F:adenyl-nucleotide exchange factor activity"/>
    <property type="evidence" value="ECO:0007669"/>
    <property type="project" value="TreeGrafter"/>
</dbReference>
<comment type="subcellular location">
    <subcellularLocation>
        <location evidence="1">Endoplasmic reticulum lumen</location>
    </subcellularLocation>
</comment>
<keyword evidence="11" id="KW-1185">Reference proteome</keyword>
<dbReference type="AlphaFoldDB" id="A0A1A9WGZ7"/>
<keyword evidence="9" id="KW-0325">Glycoprotein</keyword>
<dbReference type="PANTHER" id="PTHR19316:SF35">
    <property type="entry name" value="NUCLEOTIDE EXCHANGE FACTOR SIL1"/>
    <property type="match status" value="1"/>
</dbReference>
<dbReference type="Proteomes" id="UP000091820">
    <property type="component" value="Unassembled WGS sequence"/>
</dbReference>
<reference evidence="11" key="1">
    <citation type="submission" date="2014-03" db="EMBL/GenBank/DDBJ databases">
        <authorList>
            <person name="Aksoy S."/>
            <person name="Warren W."/>
            <person name="Wilson R.K."/>
        </authorList>
    </citation>
    <scope>NUCLEOTIDE SEQUENCE [LARGE SCALE GENOMIC DNA]</scope>
    <source>
        <strain evidence="11">IAEA</strain>
    </source>
</reference>
<dbReference type="InterPro" id="IPR016024">
    <property type="entry name" value="ARM-type_fold"/>
</dbReference>
<keyword evidence="6" id="KW-0256">Endoplasmic reticulum</keyword>
<evidence type="ECO:0000256" key="6">
    <source>
        <dbReference type="ARBA" id="ARBA00022824"/>
    </source>
</evidence>
<dbReference type="VEuPathDB" id="VectorBase:GBRI019379"/>
<evidence type="ECO:0000256" key="5">
    <source>
        <dbReference type="ARBA" id="ARBA00022729"/>
    </source>
</evidence>
<dbReference type="PANTHER" id="PTHR19316">
    <property type="entry name" value="PROTEIN FOLDING REGULATOR"/>
    <property type="match status" value="1"/>
</dbReference>
<evidence type="ECO:0000313" key="11">
    <source>
        <dbReference type="Proteomes" id="UP000091820"/>
    </source>
</evidence>
<reference evidence="10" key="2">
    <citation type="submission" date="2020-05" db="UniProtKB">
        <authorList>
            <consortium name="EnsemblMetazoa"/>
        </authorList>
    </citation>
    <scope>IDENTIFICATION</scope>
    <source>
        <strain evidence="10">IAEA</strain>
    </source>
</reference>
<evidence type="ECO:0000256" key="1">
    <source>
        <dbReference type="ARBA" id="ARBA00004319"/>
    </source>
</evidence>
<dbReference type="Gene3D" id="1.25.10.10">
    <property type="entry name" value="Leucine-rich Repeat Variant"/>
    <property type="match status" value="1"/>
</dbReference>
<dbReference type="InterPro" id="IPR011989">
    <property type="entry name" value="ARM-like"/>
</dbReference>
<keyword evidence="4" id="KW-0813">Transport</keyword>
<evidence type="ECO:0000256" key="4">
    <source>
        <dbReference type="ARBA" id="ARBA00022448"/>
    </source>
</evidence>
<evidence type="ECO:0000256" key="2">
    <source>
        <dbReference type="ARBA" id="ARBA00010588"/>
    </source>
</evidence>
<evidence type="ECO:0000256" key="7">
    <source>
        <dbReference type="ARBA" id="ARBA00022927"/>
    </source>
</evidence>
<dbReference type="STRING" id="37001.A0A1A9WGZ7"/>
<comment type="similarity">
    <text evidence="2">Belongs to the SIL1 family.</text>
</comment>
<keyword evidence="8" id="KW-0811">Translocation</keyword>
<sequence>MEYLLKLTMCTLMCVQMFLTEEIAENISFTKEWKEIKDGQSIPAGLHVRINLQTGKKEAKLITSDDDEQLNTEQTNHESKNTNSLITIYESVNEEELKNSSLSRNNSKQLAIEYSSSEIEKIKNDYKSYKELRKNFEGMRKHFKTDAEIIIRLMEDFGNVITYNKQNDDRESRLKSQLKILNNFNYLMSQYDNALMFVDQGGLERILLPLIVNQTHLSLRVEAMRVLGAMAQNNPKVQVKVYEKNFGPYLTQILLSSSNTEELSSALYALGSLLRKFPHAQQNILSTSGTQALVSLLDKDCELKIKAKAITLISDVIVEKQLVLINDDPIAAAQYTELNFPERLKDHWYCQTTDKLMTSYYHEFLKAPDLLEYFIHALGNTEPFCSSVWGSSQQLHHTLNALQLHHGKSDNEYCNEVAELLRDIIKKMHKYYEEL</sequence>
<evidence type="ECO:0000256" key="8">
    <source>
        <dbReference type="ARBA" id="ARBA00023010"/>
    </source>
</evidence>
<dbReference type="EnsemblMetazoa" id="GBRI019379-RA">
    <property type="protein sequence ID" value="GBRI019379-PA"/>
    <property type="gene ID" value="GBRI019379"/>
</dbReference>
<dbReference type="SUPFAM" id="SSF48371">
    <property type="entry name" value="ARM repeat"/>
    <property type="match status" value="1"/>
</dbReference>
<accession>A0A1A9WGZ7</accession>
<dbReference type="GO" id="GO:0005788">
    <property type="term" value="C:endoplasmic reticulum lumen"/>
    <property type="evidence" value="ECO:0007669"/>
    <property type="project" value="UniProtKB-SubCell"/>
</dbReference>
<dbReference type="InterPro" id="IPR050693">
    <property type="entry name" value="Hsp70_NEF-Inhibitors"/>
</dbReference>
<dbReference type="GO" id="GO:0015031">
    <property type="term" value="P:protein transport"/>
    <property type="evidence" value="ECO:0007669"/>
    <property type="project" value="UniProtKB-KW"/>
</dbReference>
<name>A0A1A9WGZ7_9MUSC</name>
<keyword evidence="5" id="KW-0732">Signal</keyword>
<evidence type="ECO:0000313" key="10">
    <source>
        <dbReference type="EnsemblMetazoa" id="GBRI019379-PA"/>
    </source>
</evidence>
<evidence type="ECO:0000256" key="3">
    <source>
        <dbReference type="ARBA" id="ARBA00015352"/>
    </source>
</evidence>
<evidence type="ECO:0000256" key="9">
    <source>
        <dbReference type="ARBA" id="ARBA00023180"/>
    </source>
</evidence>
<keyword evidence="7" id="KW-0653">Protein transport</keyword>
<proteinExistence type="inferred from homology"/>
<organism evidence="10 11">
    <name type="scientific">Glossina brevipalpis</name>
    <dbReference type="NCBI Taxonomy" id="37001"/>
    <lineage>
        <taxon>Eukaryota</taxon>
        <taxon>Metazoa</taxon>
        <taxon>Ecdysozoa</taxon>
        <taxon>Arthropoda</taxon>
        <taxon>Hexapoda</taxon>
        <taxon>Insecta</taxon>
        <taxon>Pterygota</taxon>
        <taxon>Neoptera</taxon>
        <taxon>Endopterygota</taxon>
        <taxon>Diptera</taxon>
        <taxon>Brachycera</taxon>
        <taxon>Muscomorpha</taxon>
        <taxon>Hippoboscoidea</taxon>
        <taxon>Glossinidae</taxon>
        <taxon>Glossina</taxon>
    </lineage>
</organism>
<protein>
    <recommendedName>
        <fullName evidence="3">Nucleotide exchange factor SIL1</fullName>
    </recommendedName>
</protein>